<name>A0ABU7L3C0_9NOCA</name>
<dbReference type="PANTHER" id="PTHR30157:SF0">
    <property type="entry name" value="NADPH-DEPENDENT FERRIC-CHELATE REDUCTASE"/>
    <property type="match status" value="1"/>
</dbReference>
<proteinExistence type="predicted"/>
<dbReference type="Gene3D" id="3.40.50.80">
    <property type="entry name" value="Nucleotide-binding domain of ferredoxin-NADP reductase (FNR) module"/>
    <property type="match status" value="1"/>
</dbReference>
<dbReference type="PANTHER" id="PTHR30157">
    <property type="entry name" value="FERRIC REDUCTASE, NADPH-DEPENDENT"/>
    <property type="match status" value="1"/>
</dbReference>
<comment type="caution">
    <text evidence="1">The sequence shown here is derived from an EMBL/GenBank/DDBJ whole genome shotgun (WGS) entry which is preliminary data.</text>
</comment>
<dbReference type="InterPro" id="IPR039374">
    <property type="entry name" value="SIP_fam"/>
</dbReference>
<accession>A0ABU7L3C0</accession>
<evidence type="ECO:0008006" key="3">
    <source>
        <dbReference type="Google" id="ProtNLM"/>
    </source>
</evidence>
<protein>
    <recommendedName>
        <fullName evidence="3">NADPH-dependent ferric siderophore reductase</fullName>
    </recommendedName>
</protein>
<gene>
    <name evidence="1" type="ORF">Q7514_00710</name>
</gene>
<dbReference type="Proteomes" id="UP001336020">
    <property type="component" value="Unassembled WGS sequence"/>
</dbReference>
<dbReference type="InterPro" id="IPR039261">
    <property type="entry name" value="FNR_nucleotide-bd"/>
</dbReference>
<dbReference type="EMBL" id="JAUTXY010000001">
    <property type="protein sequence ID" value="MEE2056048.1"/>
    <property type="molecule type" value="Genomic_DNA"/>
</dbReference>
<organism evidence="1 2">
    <name type="scientific">Rhodococcus artemisiae</name>
    <dbReference type="NCBI Taxonomy" id="714159"/>
    <lineage>
        <taxon>Bacteria</taxon>
        <taxon>Bacillati</taxon>
        <taxon>Actinomycetota</taxon>
        <taxon>Actinomycetes</taxon>
        <taxon>Mycobacteriales</taxon>
        <taxon>Nocardiaceae</taxon>
        <taxon>Rhodococcus</taxon>
    </lineage>
</organism>
<dbReference type="Gene3D" id="2.40.30.10">
    <property type="entry name" value="Translation factors"/>
    <property type="match status" value="1"/>
</dbReference>
<dbReference type="RefSeq" id="WP_330131363.1">
    <property type="nucleotide sequence ID" value="NZ_JAUTXY010000001.1"/>
</dbReference>
<keyword evidence="2" id="KW-1185">Reference proteome</keyword>
<sequence>MTDGYELGNGIVMTRAHITDITPRPGSILRFRVHAPLISQMRPRGLAPVFKIFTARSRDARLTLPTFDEHQLALPTWESDPSRPIARAYTALCFVPGADHIIFDALDLGAAASWVHRARIGDTVGVIGFKHEFIVDDTVDSVLLVGDRSTSPAVDEILRSCPDRARTTVLPTDVSFDDGDSWETRMQSALVGAGDHTSVWIAGEVDLVAAGRRIAIASGVPGSRIVSLPYWHRDLSREDFDRVLYRRYQRAAEAGLEISDPEIAAQIELSRAEPTELHAIGSY</sequence>
<reference evidence="1 2" key="1">
    <citation type="submission" date="2023-07" db="EMBL/GenBank/DDBJ databases">
        <authorList>
            <person name="Girao M."/>
            <person name="Carvalho M.F."/>
        </authorList>
    </citation>
    <scope>NUCLEOTIDE SEQUENCE [LARGE SCALE GENOMIC DNA]</scope>
    <source>
        <strain evidence="1 2">YIM65754</strain>
    </source>
</reference>
<evidence type="ECO:0000313" key="2">
    <source>
        <dbReference type="Proteomes" id="UP001336020"/>
    </source>
</evidence>
<evidence type="ECO:0000313" key="1">
    <source>
        <dbReference type="EMBL" id="MEE2056048.1"/>
    </source>
</evidence>